<evidence type="ECO:0000256" key="2">
    <source>
        <dbReference type="SAM" id="Phobius"/>
    </source>
</evidence>
<evidence type="ECO:0000256" key="1">
    <source>
        <dbReference type="SAM" id="MobiDB-lite"/>
    </source>
</evidence>
<evidence type="ECO:0000313" key="4">
    <source>
        <dbReference type="Proteomes" id="UP000587396"/>
    </source>
</evidence>
<protein>
    <submittedName>
        <fullName evidence="3">Uncharacterized protein</fullName>
    </submittedName>
</protein>
<accession>A0A842JKV5</accession>
<feature type="transmembrane region" description="Helical" evidence="2">
    <location>
        <begin position="42"/>
        <end position="63"/>
    </location>
</feature>
<dbReference type="EMBL" id="JACMSE010000007">
    <property type="protein sequence ID" value="MBC2889760.1"/>
    <property type="molecule type" value="Genomic_DNA"/>
</dbReference>
<feature type="transmembrane region" description="Helical" evidence="2">
    <location>
        <begin position="161"/>
        <end position="181"/>
    </location>
</feature>
<evidence type="ECO:0000313" key="3">
    <source>
        <dbReference type="EMBL" id="MBC2889760.1"/>
    </source>
</evidence>
<feature type="region of interest" description="Disordered" evidence="1">
    <location>
        <begin position="188"/>
        <end position="344"/>
    </location>
</feature>
<feature type="compositionally biased region" description="Basic and acidic residues" evidence="1">
    <location>
        <begin position="215"/>
        <end position="229"/>
    </location>
</feature>
<feature type="region of interest" description="Disordered" evidence="1">
    <location>
        <begin position="80"/>
        <end position="101"/>
    </location>
</feature>
<keyword evidence="2" id="KW-0812">Transmembrane</keyword>
<sequence length="344" mass="33018">MARSTDGKGKLGGLFDDLSMAQVVAGALAAVTSMLLASQIGIYGSVIGVGVGSVVSAVASQLYKKFLAASAEKLRELKPGETGYVPSEEAENPATTARRGRTAVDAAKTARLDAASEPVVPLGSAARRTSTPRADDAALQGDPSVRKARERRDRKKKVQRGVVVVSVVSAIAAVAVSAVVIDLATTGQGVGAKTPPLVAPQEQKAGGDAESAPDASKDAAPKASKDPAKDASSNGSSNGDASSNAGNGQGSSGSSGSTDPSGGSQGEGGSTEGGQPGSGSQDPASKPGSDGSSSGSGQSGSNQSGSGSGSSSGSSSGSTGGSASGASSGKAATQAGTALPVARA</sequence>
<organism evidence="3 4">
    <name type="scientific">Gordonibacter massiliensis</name>
    <name type="common">ex Traore et al. 2017</name>
    <dbReference type="NCBI Taxonomy" id="1841863"/>
    <lineage>
        <taxon>Bacteria</taxon>
        <taxon>Bacillati</taxon>
        <taxon>Actinomycetota</taxon>
        <taxon>Coriobacteriia</taxon>
        <taxon>Eggerthellales</taxon>
        <taxon>Eggerthellaceae</taxon>
        <taxon>Gordonibacter</taxon>
    </lineage>
</organism>
<feature type="region of interest" description="Disordered" evidence="1">
    <location>
        <begin position="118"/>
        <end position="160"/>
    </location>
</feature>
<feature type="compositionally biased region" description="Low complexity" evidence="1">
    <location>
        <begin position="288"/>
        <end position="317"/>
    </location>
</feature>
<keyword evidence="2" id="KW-1133">Transmembrane helix</keyword>
<name>A0A842JKV5_9ACTN</name>
<reference evidence="3 4" key="1">
    <citation type="submission" date="2020-08" db="EMBL/GenBank/DDBJ databases">
        <authorList>
            <person name="Liu C."/>
            <person name="Sun Q."/>
        </authorList>
    </citation>
    <scope>NUCLEOTIDE SEQUENCE [LARGE SCALE GENOMIC DNA]</scope>
    <source>
        <strain evidence="3 4">N22</strain>
    </source>
</reference>
<feature type="compositionally biased region" description="Low complexity" evidence="1">
    <location>
        <begin position="324"/>
        <end position="338"/>
    </location>
</feature>
<gene>
    <name evidence="3" type="ORF">H7313_10470</name>
</gene>
<feature type="compositionally biased region" description="Gly residues" evidence="1">
    <location>
        <begin position="263"/>
        <end position="277"/>
    </location>
</feature>
<comment type="caution">
    <text evidence="3">The sequence shown here is derived from an EMBL/GenBank/DDBJ whole genome shotgun (WGS) entry which is preliminary data.</text>
</comment>
<keyword evidence="4" id="KW-1185">Reference proteome</keyword>
<dbReference type="RefSeq" id="WP_185905540.1">
    <property type="nucleotide sequence ID" value="NZ_JACMSE010000007.1"/>
</dbReference>
<dbReference type="Proteomes" id="UP000587396">
    <property type="component" value="Unassembled WGS sequence"/>
</dbReference>
<feature type="compositionally biased region" description="Low complexity" evidence="1">
    <location>
        <begin position="230"/>
        <end position="246"/>
    </location>
</feature>
<keyword evidence="2" id="KW-0472">Membrane</keyword>
<proteinExistence type="predicted"/>
<dbReference type="AlphaFoldDB" id="A0A842JKV5"/>